<dbReference type="GO" id="GO:0016773">
    <property type="term" value="F:phosphotransferase activity, alcohol group as acceptor"/>
    <property type="evidence" value="ECO:0007669"/>
    <property type="project" value="InterPro"/>
</dbReference>
<dbReference type="PROSITE" id="PS00445">
    <property type="entry name" value="FGGY_KINASES_2"/>
    <property type="match status" value="1"/>
</dbReference>
<organism evidence="7">
    <name type="scientific">Moorella thermoacetica Y72</name>
    <dbReference type="NCBI Taxonomy" id="1325331"/>
    <lineage>
        <taxon>Bacteria</taxon>
        <taxon>Bacillati</taxon>
        <taxon>Bacillota</taxon>
        <taxon>Clostridia</taxon>
        <taxon>Neomoorellales</taxon>
        <taxon>Neomoorellaceae</taxon>
        <taxon>Neomoorella</taxon>
    </lineage>
</organism>
<sequence length="499" mass="54999">MKKPLLIGIDAGTSSVKICIFNINGELVRQGEVKIAFSSPRPGWIELDLKQYWDATCRVLREITTDLTGFAGLGFSVTSPTTVFLDDEGLPVRPAIPYLDIRSKEDVEELVKYWGGEEDFQSHVGNKPIPSTYSAGIVRWIMREESNSWNRTKKVGFLNTFLCGQLTGEWAVDPTVASFSGLVRLAEPFKWSDELRELSGIPSSKLLTILTSYTKIGEVTPQAAKETGLPTGLPVALGCADTAAASFALGLSQKGDCFESAGTSDVLTFCLDRPDFNSMFLNRSHVYPGRWLAHGAMSTPGAAIEWLITNVFPELGTVSELEKEAERSEPGARGLIFLPYLAGERSPIFDPNAKGLWLGLRLDTRRADIIRAVYEGIAFGLRQILKYAEAQWDLKIKSLPCVGGAAKSQLGLKIKADVLGLEYQTTDFQHVAALGAALLGGIAGGVYMGWEDPEIPYLKKFNSCFKPNFTNYKIYDQLFTIYERLYPSTKEAMHALNVY</sequence>
<feature type="domain" description="Carbohydrate kinase FGGY C-terminal" evidence="6">
    <location>
        <begin position="260"/>
        <end position="443"/>
    </location>
</feature>
<evidence type="ECO:0000313" key="7">
    <source>
        <dbReference type="EMBL" id="GAF26166.1"/>
    </source>
</evidence>
<dbReference type="InterPro" id="IPR018484">
    <property type="entry name" value="FGGY_N"/>
</dbReference>
<dbReference type="RefSeq" id="WP_071554720.1">
    <property type="nucleotide sequence ID" value="NZ_DF238840.1"/>
</dbReference>
<dbReference type="AlphaFoldDB" id="A0A0S6UFE3"/>
<keyword evidence="3 4" id="KW-0418">Kinase</keyword>
<feature type="domain" description="Carbohydrate kinase FGGY N-terminal" evidence="5">
    <location>
        <begin position="6"/>
        <end position="247"/>
    </location>
</feature>
<reference evidence="7" key="1">
    <citation type="journal article" date="2014" name="Gene">
        <title>Genome-guided analysis of transformation efficiency and carbon dioxide assimilation by Moorella thermoacetica Y72.</title>
        <authorList>
            <person name="Tsukahara K."/>
            <person name="Kita A."/>
            <person name="Nakashimada Y."/>
            <person name="Hoshino T."/>
            <person name="Murakami K."/>
        </authorList>
    </citation>
    <scope>NUCLEOTIDE SEQUENCE [LARGE SCALE GENOMIC DNA]</scope>
    <source>
        <strain evidence="7">Y72</strain>
    </source>
</reference>
<dbReference type="InterPro" id="IPR050406">
    <property type="entry name" value="FGGY_Carb_Kinase"/>
</dbReference>
<name>A0A0S6UFE3_NEOTH</name>
<evidence type="ECO:0000256" key="4">
    <source>
        <dbReference type="RuleBase" id="RU003733"/>
    </source>
</evidence>
<dbReference type="SUPFAM" id="SSF53067">
    <property type="entry name" value="Actin-like ATPase domain"/>
    <property type="match status" value="2"/>
</dbReference>
<gene>
    <name evidence="7" type="ORF">MTY_1505</name>
</gene>
<dbReference type="Pfam" id="PF00370">
    <property type="entry name" value="FGGY_N"/>
    <property type="match status" value="1"/>
</dbReference>
<comment type="similarity">
    <text evidence="1 4">Belongs to the FGGY kinase family.</text>
</comment>
<dbReference type="PANTHER" id="PTHR43095:SF5">
    <property type="entry name" value="XYLULOSE KINASE"/>
    <property type="match status" value="1"/>
</dbReference>
<dbReference type="Gene3D" id="3.30.420.40">
    <property type="match status" value="2"/>
</dbReference>
<evidence type="ECO:0000259" key="6">
    <source>
        <dbReference type="Pfam" id="PF02782"/>
    </source>
</evidence>
<evidence type="ECO:0000256" key="3">
    <source>
        <dbReference type="ARBA" id="ARBA00022777"/>
    </source>
</evidence>
<proteinExistence type="inferred from homology"/>
<dbReference type="InterPro" id="IPR018485">
    <property type="entry name" value="FGGY_C"/>
</dbReference>
<dbReference type="GO" id="GO:0005975">
    <property type="term" value="P:carbohydrate metabolic process"/>
    <property type="evidence" value="ECO:0007669"/>
    <property type="project" value="InterPro"/>
</dbReference>
<dbReference type="InterPro" id="IPR018483">
    <property type="entry name" value="Carb_kinase_FGGY_CS"/>
</dbReference>
<evidence type="ECO:0000259" key="5">
    <source>
        <dbReference type="Pfam" id="PF00370"/>
    </source>
</evidence>
<dbReference type="PIRSF" id="PIRSF000538">
    <property type="entry name" value="GlpK"/>
    <property type="match status" value="1"/>
</dbReference>
<evidence type="ECO:0000256" key="2">
    <source>
        <dbReference type="ARBA" id="ARBA00022679"/>
    </source>
</evidence>
<evidence type="ECO:0000256" key="1">
    <source>
        <dbReference type="ARBA" id="ARBA00009156"/>
    </source>
</evidence>
<protein>
    <submittedName>
        <fullName evidence="7">Sugar (Pentulose and hexulose) kinases</fullName>
    </submittedName>
</protein>
<dbReference type="Proteomes" id="UP000063718">
    <property type="component" value="Unassembled WGS sequence"/>
</dbReference>
<dbReference type="Pfam" id="PF02782">
    <property type="entry name" value="FGGY_C"/>
    <property type="match status" value="1"/>
</dbReference>
<dbReference type="CDD" id="cd00366">
    <property type="entry name" value="ASKHA_NBD_FGGY"/>
    <property type="match status" value="1"/>
</dbReference>
<accession>A0A0S6UFE3</accession>
<dbReference type="EMBL" id="DF238840">
    <property type="protein sequence ID" value="GAF26166.1"/>
    <property type="molecule type" value="Genomic_DNA"/>
</dbReference>
<keyword evidence="2 4" id="KW-0808">Transferase</keyword>
<dbReference type="PANTHER" id="PTHR43095">
    <property type="entry name" value="SUGAR KINASE"/>
    <property type="match status" value="1"/>
</dbReference>
<dbReference type="InterPro" id="IPR043129">
    <property type="entry name" value="ATPase_NBD"/>
</dbReference>
<dbReference type="InterPro" id="IPR000577">
    <property type="entry name" value="Carb_kinase_FGGY"/>
</dbReference>
<dbReference type="GO" id="GO:0016301">
    <property type="term" value="F:kinase activity"/>
    <property type="evidence" value="ECO:0007669"/>
    <property type="project" value="UniProtKB-KW"/>
</dbReference>